<sequence>MAANTTISAGTSSGGIQAKDGDDSLQLQSSNHPGMVLVTSSLNFRNFSAWSREVKIALGAKLKLGFITGECKKPAVDSEHYKQWVRIDCTVTSWLLNSITKNITDAFLYAKSARELWVELEERFDRLGHDKSTCFKLHGVPNWYKELNEQKKKNANGGKAFLTQTNGDKKAHRDAKMDEVASVSEVLMEVMRLMKSRTHPIKDQMSIEVVGVARQIGKLYVLENNSFSSQFIDQFSSEPFILVSQVAHVDVMLWHKDWDTRPIKFSIIYLT</sequence>
<accession>A0AAW2KPZ2</accession>
<dbReference type="InterPro" id="IPR029472">
    <property type="entry name" value="Copia-like_N"/>
</dbReference>
<feature type="compositionally biased region" description="Polar residues" evidence="1">
    <location>
        <begin position="1"/>
        <end position="15"/>
    </location>
</feature>
<comment type="caution">
    <text evidence="3">The sequence shown here is derived from an EMBL/GenBank/DDBJ whole genome shotgun (WGS) entry which is preliminary data.</text>
</comment>
<dbReference type="PANTHER" id="PTHR37610">
    <property type="entry name" value="CCHC-TYPE DOMAIN-CONTAINING PROTEIN"/>
    <property type="match status" value="1"/>
</dbReference>
<dbReference type="PANTHER" id="PTHR37610:SF40">
    <property type="entry name" value="OS01G0909600 PROTEIN"/>
    <property type="match status" value="1"/>
</dbReference>
<feature type="domain" description="Retrotransposon Copia-like N-terminal" evidence="2">
    <location>
        <begin position="29"/>
        <end position="75"/>
    </location>
</feature>
<evidence type="ECO:0000313" key="3">
    <source>
        <dbReference type="EMBL" id="KAL0308990.1"/>
    </source>
</evidence>
<name>A0AAW2KPZ2_SESRA</name>
<dbReference type="Pfam" id="PF14244">
    <property type="entry name" value="Retrotran_gag_3"/>
    <property type="match status" value="1"/>
</dbReference>
<dbReference type="EMBL" id="JACGWJ010000027">
    <property type="protein sequence ID" value="KAL0308990.1"/>
    <property type="molecule type" value="Genomic_DNA"/>
</dbReference>
<reference evidence="3" key="2">
    <citation type="journal article" date="2024" name="Plant">
        <title>Genomic evolution and insights into agronomic trait innovations of Sesamum species.</title>
        <authorList>
            <person name="Miao H."/>
            <person name="Wang L."/>
            <person name="Qu L."/>
            <person name="Liu H."/>
            <person name="Sun Y."/>
            <person name="Le M."/>
            <person name="Wang Q."/>
            <person name="Wei S."/>
            <person name="Zheng Y."/>
            <person name="Lin W."/>
            <person name="Duan Y."/>
            <person name="Cao H."/>
            <person name="Xiong S."/>
            <person name="Wang X."/>
            <person name="Wei L."/>
            <person name="Li C."/>
            <person name="Ma Q."/>
            <person name="Ju M."/>
            <person name="Zhao R."/>
            <person name="Li G."/>
            <person name="Mu C."/>
            <person name="Tian Q."/>
            <person name="Mei H."/>
            <person name="Zhang T."/>
            <person name="Gao T."/>
            <person name="Zhang H."/>
        </authorList>
    </citation>
    <scope>NUCLEOTIDE SEQUENCE</scope>
    <source>
        <strain evidence="3">G02</strain>
    </source>
</reference>
<organism evidence="3">
    <name type="scientific">Sesamum radiatum</name>
    <name type="common">Black benniseed</name>
    <dbReference type="NCBI Taxonomy" id="300843"/>
    <lineage>
        <taxon>Eukaryota</taxon>
        <taxon>Viridiplantae</taxon>
        <taxon>Streptophyta</taxon>
        <taxon>Embryophyta</taxon>
        <taxon>Tracheophyta</taxon>
        <taxon>Spermatophyta</taxon>
        <taxon>Magnoliopsida</taxon>
        <taxon>eudicotyledons</taxon>
        <taxon>Gunneridae</taxon>
        <taxon>Pentapetalae</taxon>
        <taxon>asterids</taxon>
        <taxon>lamiids</taxon>
        <taxon>Lamiales</taxon>
        <taxon>Pedaliaceae</taxon>
        <taxon>Sesamum</taxon>
    </lineage>
</organism>
<dbReference type="AlphaFoldDB" id="A0AAW2KPZ2"/>
<evidence type="ECO:0000259" key="2">
    <source>
        <dbReference type="Pfam" id="PF14244"/>
    </source>
</evidence>
<reference evidence="3" key="1">
    <citation type="submission" date="2020-06" db="EMBL/GenBank/DDBJ databases">
        <authorList>
            <person name="Li T."/>
            <person name="Hu X."/>
            <person name="Zhang T."/>
            <person name="Song X."/>
            <person name="Zhang H."/>
            <person name="Dai N."/>
            <person name="Sheng W."/>
            <person name="Hou X."/>
            <person name="Wei L."/>
        </authorList>
    </citation>
    <scope>NUCLEOTIDE SEQUENCE</scope>
    <source>
        <strain evidence="3">G02</strain>
        <tissue evidence="3">Leaf</tissue>
    </source>
</reference>
<protein>
    <recommendedName>
        <fullName evidence="2">Retrotransposon Copia-like N-terminal domain-containing protein</fullName>
    </recommendedName>
</protein>
<gene>
    <name evidence="3" type="ORF">Sradi_5841300</name>
</gene>
<proteinExistence type="predicted"/>
<feature type="region of interest" description="Disordered" evidence="1">
    <location>
        <begin position="1"/>
        <end position="24"/>
    </location>
</feature>
<evidence type="ECO:0000256" key="1">
    <source>
        <dbReference type="SAM" id="MobiDB-lite"/>
    </source>
</evidence>